<dbReference type="STRING" id="888741.HMPREF9098_0166"/>
<dbReference type="HOGENOM" id="CLU_3234747_0_0_4"/>
<proteinExistence type="predicted"/>
<dbReference type="AlphaFoldDB" id="F0EWD2"/>
<dbReference type="Proteomes" id="UP000004088">
    <property type="component" value="Unassembled WGS sequence"/>
</dbReference>
<gene>
    <name evidence="1" type="ORF">HMPREF9098_0166</name>
</gene>
<keyword evidence="2" id="KW-1185">Reference proteome</keyword>
<evidence type="ECO:0000313" key="2">
    <source>
        <dbReference type="Proteomes" id="UP000004088"/>
    </source>
</evidence>
<organism evidence="1 2">
    <name type="scientific">Kingella denitrificans ATCC 33394</name>
    <dbReference type="NCBI Taxonomy" id="888741"/>
    <lineage>
        <taxon>Bacteria</taxon>
        <taxon>Pseudomonadati</taxon>
        <taxon>Pseudomonadota</taxon>
        <taxon>Betaproteobacteria</taxon>
        <taxon>Neisseriales</taxon>
        <taxon>Neisseriaceae</taxon>
        <taxon>Kingella</taxon>
    </lineage>
</organism>
<reference evidence="1 2" key="1">
    <citation type="submission" date="2011-01" db="EMBL/GenBank/DDBJ databases">
        <authorList>
            <person name="Muzny D."/>
            <person name="Qin X."/>
            <person name="Deng J."/>
            <person name="Jiang H."/>
            <person name="Liu Y."/>
            <person name="Qu J."/>
            <person name="Song X.-Z."/>
            <person name="Zhang L."/>
            <person name="Thornton R."/>
            <person name="Coyle M."/>
            <person name="Francisco L."/>
            <person name="Jackson L."/>
            <person name="Javaid M."/>
            <person name="Korchina V."/>
            <person name="Kovar C."/>
            <person name="Mata R."/>
            <person name="Mathew T."/>
            <person name="Ngo R."/>
            <person name="Nguyen L."/>
            <person name="Nguyen N."/>
            <person name="Okwuonu G."/>
            <person name="Ongeri F."/>
            <person name="Pham C."/>
            <person name="Simmons D."/>
            <person name="Wilczek-Boney K."/>
            <person name="Hale W."/>
            <person name="Jakkamsetti A."/>
            <person name="Pham P."/>
            <person name="Ruth R."/>
            <person name="San Lucas F."/>
            <person name="Warren J."/>
            <person name="Zhang J."/>
            <person name="Zhao Z."/>
            <person name="Zhou C."/>
            <person name="Zhu D."/>
            <person name="Lee S."/>
            <person name="Bess C."/>
            <person name="Blankenburg K."/>
            <person name="Forbes L."/>
            <person name="Fu Q."/>
            <person name="Gubbala S."/>
            <person name="Hirani K."/>
            <person name="Jayaseelan J.C."/>
            <person name="Lara F."/>
            <person name="Munidasa M."/>
            <person name="Palculict T."/>
            <person name="Patil S."/>
            <person name="Pu L.-L."/>
            <person name="Saada N."/>
            <person name="Tang L."/>
            <person name="Weissenberger G."/>
            <person name="Zhu Y."/>
            <person name="Hemphill L."/>
            <person name="Shang Y."/>
            <person name="Youmans B."/>
            <person name="Ayvaz T."/>
            <person name="Ross M."/>
            <person name="Santibanez J."/>
            <person name="Aqrawi P."/>
            <person name="Gross S."/>
            <person name="Joshi V."/>
            <person name="Fowler G."/>
            <person name="Nazareth L."/>
            <person name="Reid J."/>
            <person name="Worley K."/>
            <person name="Petrosino J."/>
            <person name="Highlander S."/>
            <person name="Gibbs R."/>
        </authorList>
    </citation>
    <scope>NUCLEOTIDE SEQUENCE [LARGE SCALE GENOMIC DNA]</scope>
    <source>
        <strain evidence="1 2">ATCC 33394</strain>
    </source>
</reference>
<evidence type="ECO:0000313" key="1">
    <source>
        <dbReference type="EMBL" id="EGC18360.1"/>
    </source>
</evidence>
<accession>F0EWD2</accession>
<comment type="caution">
    <text evidence="1">The sequence shown here is derived from an EMBL/GenBank/DDBJ whole genome shotgun (WGS) entry which is preliminary data.</text>
</comment>
<protein>
    <submittedName>
        <fullName evidence="1">Uncharacterized protein</fullName>
    </submittedName>
</protein>
<sequence length="43" mass="5047">MILACIYFFIRIAILIKNYAKLRIVATSQKNIIFLNFILKITT</sequence>
<dbReference type="EMBL" id="AEWV01000005">
    <property type="protein sequence ID" value="EGC18360.1"/>
    <property type="molecule type" value="Genomic_DNA"/>
</dbReference>
<name>F0EWD2_9NEIS</name>